<gene>
    <name evidence="2" type="ORF">AVDCRST_MAG20-1522</name>
</gene>
<protein>
    <submittedName>
        <fullName evidence="2">Acetyltransferase, GNAT family</fullName>
    </submittedName>
</protein>
<dbReference type="SUPFAM" id="SSF55729">
    <property type="entry name" value="Acyl-CoA N-acyltransferases (Nat)"/>
    <property type="match status" value="1"/>
</dbReference>
<dbReference type="GO" id="GO:0005737">
    <property type="term" value="C:cytoplasm"/>
    <property type="evidence" value="ECO:0007669"/>
    <property type="project" value="TreeGrafter"/>
</dbReference>
<accession>A0A6J4HYV5</accession>
<dbReference type="InterPro" id="IPR016181">
    <property type="entry name" value="Acyl_CoA_acyltransferase"/>
</dbReference>
<dbReference type="Pfam" id="PF13302">
    <property type="entry name" value="Acetyltransf_3"/>
    <property type="match status" value="1"/>
</dbReference>
<reference evidence="2" key="1">
    <citation type="submission" date="2020-02" db="EMBL/GenBank/DDBJ databases">
        <authorList>
            <person name="Meier V. D."/>
        </authorList>
    </citation>
    <scope>NUCLEOTIDE SEQUENCE</scope>
    <source>
        <strain evidence="2">AVDCRST_MAG20</strain>
    </source>
</reference>
<evidence type="ECO:0000313" key="2">
    <source>
        <dbReference type="EMBL" id="CAA9236919.1"/>
    </source>
</evidence>
<feature type="domain" description="N-acetyltransferase" evidence="1">
    <location>
        <begin position="29"/>
        <end position="198"/>
    </location>
</feature>
<dbReference type="GO" id="GO:0008999">
    <property type="term" value="F:protein-N-terminal-alanine acetyltransferase activity"/>
    <property type="evidence" value="ECO:0007669"/>
    <property type="project" value="TreeGrafter"/>
</dbReference>
<dbReference type="InterPro" id="IPR000182">
    <property type="entry name" value="GNAT_dom"/>
</dbReference>
<dbReference type="AlphaFoldDB" id="A0A6J4HYV5"/>
<organism evidence="2">
    <name type="scientific">uncultured Acidimicrobiales bacterium</name>
    <dbReference type="NCBI Taxonomy" id="310071"/>
    <lineage>
        <taxon>Bacteria</taxon>
        <taxon>Bacillati</taxon>
        <taxon>Actinomycetota</taxon>
        <taxon>Acidimicrobiia</taxon>
        <taxon>Acidimicrobiales</taxon>
        <taxon>environmental samples</taxon>
    </lineage>
</organism>
<dbReference type="Gene3D" id="3.40.630.30">
    <property type="match status" value="1"/>
</dbReference>
<dbReference type="InterPro" id="IPR051908">
    <property type="entry name" value="Ribosomal_N-acetyltransferase"/>
</dbReference>
<proteinExistence type="predicted"/>
<dbReference type="PANTHER" id="PTHR43441:SF11">
    <property type="entry name" value="RIBOSOMAL-PROTEIN-SERINE ACETYLTRANSFERASE"/>
    <property type="match status" value="1"/>
</dbReference>
<dbReference type="EMBL" id="CADCSY010000066">
    <property type="protein sequence ID" value="CAA9236919.1"/>
    <property type="molecule type" value="Genomic_DNA"/>
</dbReference>
<name>A0A6J4HYV5_9ACTN</name>
<dbReference type="GO" id="GO:1990189">
    <property type="term" value="F:protein N-terminal-serine acetyltransferase activity"/>
    <property type="evidence" value="ECO:0007669"/>
    <property type="project" value="TreeGrafter"/>
</dbReference>
<evidence type="ECO:0000259" key="1">
    <source>
        <dbReference type="PROSITE" id="PS51186"/>
    </source>
</evidence>
<sequence>MVRSVARVSGVVTPAVWPLFDLQVETPRVELRYATDDDLQALAAFRDGRVVEVGEEPFDGDSSFYMRGPQARWKAITGEWGARSRTSAAWWHLAFAVRADGELVGQQNITAGEFPQVRTVSSFSFLAKPYRGQGLGKEMRAAIIHLAFHGLGALRAESDAFVDNLPSAGISTALGYEPNGTLVATRPSGPALMRRFLLTRERWGVRRRDDIQIDGLAASLPLLGLTETAEPEPGADAAVVEVSGVGEEESET</sequence>
<dbReference type="PROSITE" id="PS51186">
    <property type="entry name" value="GNAT"/>
    <property type="match status" value="1"/>
</dbReference>
<keyword evidence="2" id="KW-0808">Transferase</keyword>
<dbReference type="PANTHER" id="PTHR43441">
    <property type="entry name" value="RIBOSOMAL-PROTEIN-SERINE ACETYLTRANSFERASE"/>
    <property type="match status" value="1"/>
</dbReference>